<keyword evidence="3 5" id="KW-1133">Transmembrane helix</keyword>
<dbReference type="GO" id="GO:0016020">
    <property type="term" value="C:membrane"/>
    <property type="evidence" value="ECO:0007669"/>
    <property type="project" value="UniProtKB-SubCell"/>
</dbReference>
<feature type="domain" description="Methylamine utilisation protein MauE" evidence="6">
    <location>
        <begin position="4"/>
        <end position="134"/>
    </location>
</feature>
<dbReference type="GO" id="GO:0030416">
    <property type="term" value="P:methylamine metabolic process"/>
    <property type="evidence" value="ECO:0007669"/>
    <property type="project" value="InterPro"/>
</dbReference>
<evidence type="ECO:0000256" key="4">
    <source>
        <dbReference type="ARBA" id="ARBA00023136"/>
    </source>
</evidence>
<evidence type="ECO:0000259" key="6">
    <source>
        <dbReference type="Pfam" id="PF07291"/>
    </source>
</evidence>
<dbReference type="RefSeq" id="WP_008507302.1">
    <property type="nucleotide sequence ID" value="NZ_CM001403.1"/>
</dbReference>
<evidence type="ECO:0000256" key="2">
    <source>
        <dbReference type="ARBA" id="ARBA00022692"/>
    </source>
</evidence>
<proteinExistence type="predicted"/>
<evidence type="ECO:0000256" key="3">
    <source>
        <dbReference type="ARBA" id="ARBA00022989"/>
    </source>
</evidence>
<reference evidence="7" key="1">
    <citation type="submission" date="2011-09" db="EMBL/GenBank/DDBJ databases">
        <title>The permanent draft genome of Mucilaginibacter paludis DSM 18603.</title>
        <authorList>
            <consortium name="US DOE Joint Genome Institute (JGI-PGF)"/>
            <person name="Lucas S."/>
            <person name="Han J."/>
            <person name="Lapidus A."/>
            <person name="Bruce D."/>
            <person name="Goodwin L."/>
            <person name="Pitluck S."/>
            <person name="Peters L."/>
            <person name="Kyrpides N."/>
            <person name="Mavromatis K."/>
            <person name="Ivanova N."/>
            <person name="Mikhailova N."/>
            <person name="Held B."/>
            <person name="Detter J.C."/>
            <person name="Tapia R."/>
            <person name="Han C."/>
            <person name="Land M."/>
            <person name="Hauser L."/>
            <person name="Markowitz V."/>
            <person name="Cheng J.-F."/>
            <person name="Hugenholtz P."/>
            <person name="Woyke T."/>
            <person name="Wu D."/>
            <person name="Tindall B."/>
            <person name="Brambilla E."/>
            <person name="Klenk H.-P."/>
            <person name="Eisen J.A."/>
        </authorList>
    </citation>
    <scope>NUCLEOTIDE SEQUENCE [LARGE SCALE GENOMIC DNA]</scope>
    <source>
        <strain evidence="7">DSM 18603</strain>
    </source>
</reference>
<comment type="subcellular location">
    <subcellularLocation>
        <location evidence="1">Membrane</location>
        <topology evidence="1">Multi-pass membrane protein</topology>
    </subcellularLocation>
</comment>
<sequence length="152" mass="17347">MKKQSIIETIAFAFIILFVYTALSKLFLFRVYLYDLGRSPGIEKFAPVLSILVPGSELLVSLWLIQLIFGSKNKRGFYGALALMSIFTLYVAYILIFTTKRPCTCGGIIRELSWPQHFIFNLCFTGLAIWGIWLQRRQKTANDTNATILSYS</sequence>
<evidence type="ECO:0000313" key="8">
    <source>
        <dbReference type="Proteomes" id="UP000002774"/>
    </source>
</evidence>
<name>H1YBU8_9SPHI</name>
<dbReference type="eggNOG" id="ENOG502Z9VN">
    <property type="taxonomic scope" value="Bacteria"/>
</dbReference>
<dbReference type="HOGENOM" id="CLU_130981_0_0_10"/>
<gene>
    <name evidence="7" type="ORF">Mucpa_2918</name>
</gene>
<keyword evidence="4 5" id="KW-0472">Membrane</keyword>
<evidence type="ECO:0000256" key="5">
    <source>
        <dbReference type="SAM" id="Phobius"/>
    </source>
</evidence>
<feature type="transmembrane region" description="Helical" evidence="5">
    <location>
        <begin position="45"/>
        <end position="65"/>
    </location>
</feature>
<feature type="transmembrane region" description="Helical" evidence="5">
    <location>
        <begin position="117"/>
        <end position="134"/>
    </location>
</feature>
<evidence type="ECO:0000256" key="1">
    <source>
        <dbReference type="ARBA" id="ARBA00004141"/>
    </source>
</evidence>
<dbReference type="Proteomes" id="UP000002774">
    <property type="component" value="Chromosome"/>
</dbReference>
<feature type="transmembrane region" description="Helical" evidence="5">
    <location>
        <begin position="77"/>
        <end position="97"/>
    </location>
</feature>
<accession>H1YBU8</accession>
<protein>
    <recommendedName>
        <fullName evidence="6">Methylamine utilisation protein MauE domain-containing protein</fullName>
    </recommendedName>
</protein>
<keyword evidence="8" id="KW-1185">Reference proteome</keyword>
<dbReference type="InterPro" id="IPR009908">
    <property type="entry name" value="Methylamine_util_MauE"/>
</dbReference>
<dbReference type="Pfam" id="PF07291">
    <property type="entry name" value="MauE"/>
    <property type="match status" value="1"/>
</dbReference>
<keyword evidence="2 5" id="KW-0812">Transmembrane</keyword>
<organism evidence="7 8">
    <name type="scientific">Mucilaginibacter paludis DSM 18603</name>
    <dbReference type="NCBI Taxonomy" id="714943"/>
    <lineage>
        <taxon>Bacteria</taxon>
        <taxon>Pseudomonadati</taxon>
        <taxon>Bacteroidota</taxon>
        <taxon>Sphingobacteriia</taxon>
        <taxon>Sphingobacteriales</taxon>
        <taxon>Sphingobacteriaceae</taxon>
        <taxon>Mucilaginibacter</taxon>
    </lineage>
</organism>
<dbReference type="EMBL" id="CM001403">
    <property type="protein sequence ID" value="EHQ27026.1"/>
    <property type="molecule type" value="Genomic_DNA"/>
</dbReference>
<dbReference type="STRING" id="714943.Mucpa_2918"/>
<feature type="transmembrane region" description="Helical" evidence="5">
    <location>
        <begin position="12"/>
        <end position="33"/>
    </location>
</feature>
<evidence type="ECO:0000313" key="7">
    <source>
        <dbReference type="EMBL" id="EHQ27026.1"/>
    </source>
</evidence>
<dbReference type="AlphaFoldDB" id="H1YBU8"/>